<dbReference type="InterPro" id="IPR052340">
    <property type="entry name" value="RNase_Y/CdgJ"/>
</dbReference>
<accession>A0A2R4C7E0</accession>
<proteinExistence type="predicted"/>
<dbReference type="RefSeq" id="WP_107140880.1">
    <property type="nucleotide sequence ID" value="NZ_CP028324.1"/>
</dbReference>
<evidence type="ECO:0000313" key="2">
    <source>
        <dbReference type="EMBL" id="AVR95529.1"/>
    </source>
</evidence>
<dbReference type="PROSITE" id="PS51833">
    <property type="entry name" value="HDOD"/>
    <property type="match status" value="1"/>
</dbReference>
<dbReference type="SUPFAM" id="SSF109604">
    <property type="entry name" value="HD-domain/PDEase-like"/>
    <property type="match status" value="1"/>
</dbReference>
<keyword evidence="3" id="KW-1185">Reference proteome</keyword>
<dbReference type="Gene3D" id="1.10.3210.10">
    <property type="entry name" value="Hypothetical protein af1432"/>
    <property type="match status" value="1"/>
</dbReference>
<evidence type="ECO:0000313" key="3">
    <source>
        <dbReference type="Proteomes" id="UP000240505"/>
    </source>
</evidence>
<dbReference type="PANTHER" id="PTHR33525:SF3">
    <property type="entry name" value="RIBONUCLEASE Y"/>
    <property type="match status" value="1"/>
</dbReference>
<dbReference type="KEGG" id="masz:C9I28_07160"/>
<dbReference type="InterPro" id="IPR013976">
    <property type="entry name" value="HDOD"/>
</dbReference>
<gene>
    <name evidence="2" type="ORF">C9I28_07160</name>
</gene>
<reference evidence="2 3" key="1">
    <citation type="submission" date="2018-03" db="EMBL/GenBank/DDBJ databases">
        <title>Massilia armeniaca sp. nov., isolated from desert soil.</title>
        <authorList>
            <person name="Huang H."/>
            <person name="Ren M."/>
        </authorList>
    </citation>
    <scope>NUCLEOTIDE SEQUENCE [LARGE SCALE GENOMIC DNA]</scope>
    <source>
        <strain evidence="2 3">ZMN-3</strain>
    </source>
</reference>
<name>A0A2R4C7E0_9BURK</name>
<protein>
    <submittedName>
        <fullName evidence="2">Histidine kinase</fullName>
    </submittedName>
</protein>
<dbReference type="GO" id="GO:0016301">
    <property type="term" value="F:kinase activity"/>
    <property type="evidence" value="ECO:0007669"/>
    <property type="project" value="UniProtKB-KW"/>
</dbReference>
<dbReference type="Proteomes" id="UP000240505">
    <property type="component" value="Chromosome"/>
</dbReference>
<dbReference type="Pfam" id="PF08668">
    <property type="entry name" value="HDOD"/>
    <property type="match status" value="1"/>
</dbReference>
<dbReference type="OrthoDB" id="9770715at2"/>
<keyword evidence="2" id="KW-0418">Kinase</keyword>
<organism evidence="2 3">
    <name type="scientific">Pseudoduganella armeniaca</name>
    <dbReference type="NCBI Taxonomy" id="2072590"/>
    <lineage>
        <taxon>Bacteria</taxon>
        <taxon>Pseudomonadati</taxon>
        <taxon>Pseudomonadota</taxon>
        <taxon>Betaproteobacteria</taxon>
        <taxon>Burkholderiales</taxon>
        <taxon>Oxalobacteraceae</taxon>
        <taxon>Telluria group</taxon>
        <taxon>Pseudoduganella</taxon>
    </lineage>
</organism>
<dbReference type="EMBL" id="CP028324">
    <property type="protein sequence ID" value="AVR95529.1"/>
    <property type="molecule type" value="Genomic_DNA"/>
</dbReference>
<dbReference type="AlphaFoldDB" id="A0A2R4C7E0"/>
<feature type="domain" description="HDOD" evidence="1">
    <location>
        <begin position="13"/>
        <end position="204"/>
    </location>
</feature>
<sequence length="266" mass="28641">MTSLAIFFDNVKLPTISEVGHALIATLDNDEASAKSVAAIIARDPALTAKLMRLANSARFGSSRGVSSLDDAIALAGMAHIRTLALAACFAEAFPQLPGLDSDEFWKSSMACAGYAKWLASGIGADGGEAWLAGMMLRLGELLIYQVSPVAFAQIEQQPHLPGGRWEREQRLLGFSEGHITAELGRRWNFPDKIVQALESSSDPMAAHPFCRLAGIIHLASLLADTPSDDPAILDTLPADVMDTLRLRKEWLSKRFPSHDSFSAAP</sequence>
<dbReference type="PANTHER" id="PTHR33525">
    <property type="match status" value="1"/>
</dbReference>
<evidence type="ECO:0000259" key="1">
    <source>
        <dbReference type="PROSITE" id="PS51833"/>
    </source>
</evidence>
<keyword evidence="2" id="KW-0808">Transferase</keyword>